<feature type="domain" description="Cyclic nucleotide-binding" evidence="1">
    <location>
        <begin position="65"/>
        <end position="151"/>
    </location>
</feature>
<dbReference type="InterPro" id="IPR014710">
    <property type="entry name" value="RmlC-like_jellyroll"/>
</dbReference>
<evidence type="ECO:0000259" key="1">
    <source>
        <dbReference type="PROSITE" id="PS50042"/>
    </source>
</evidence>
<dbReference type="CDD" id="cd00038">
    <property type="entry name" value="CAP_ED"/>
    <property type="match status" value="1"/>
</dbReference>
<evidence type="ECO:0000313" key="2">
    <source>
        <dbReference type="EMBL" id="CAK0878182.1"/>
    </source>
</evidence>
<gene>
    <name evidence="2" type="ORF">PCOR1329_LOCUS62034</name>
</gene>
<comment type="caution">
    <text evidence="2">The sequence shown here is derived from an EMBL/GenBank/DDBJ whole genome shotgun (WGS) entry which is preliminary data.</text>
</comment>
<dbReference type="EMBL" id="CAUYUJ010017822">
    <property type="protein sequence ID" value="CAK0878182.1"/>
    <property type="molecule type" value="Genomic_DNA"/>
</dbReference>
<name>A0ABN9VYA5_9DINO</name>
<evidence type="ECO:0000313" key="3">
    <source>
        <dbReference type="Proteomes" id="UP001189429"/>
    </source>
</evidence>
<proteinExistence type="predicted"/>
<feature type="non-terminal residue" evidence="2">
    <location>
        <position position="267"/>
    </location>
</feature>
<dbReference type="Proteomes" id="UP001189429">
    <property type="component" value="Unassembled WGS sequence"/>
</dbReference>
<protein>
    <recommendedName>
        <fullName evidence="1">Cyclic nucleotide-binding domain-containing protein</fullName>
    </recommendedName>
</protein>
<reference evidence="2" key="1">
    <citation type="submission" date="2023-10" db="EMBL/GenBank/DDBJ databases">
        <authorList>
            <person name="Chen Y."/>
            <person name="Shah S."/>
            <person name="Dougan E. K."/>
            <person name="Thang M."/>
            <person name="Chan C."/>
        </authorList>
    </citation>
    <scope>NUCLEOTIDE SEQUENCE [LARGE SCALE GENOMIC DNA]</scope>
</reference>
<dbReference type="SUPFAM" id="SSF51206">
    <property type="entry name" value="cAMP-binding domain-like"/>
    <property type="match status" value="1"/>
</dbReference>
<dbReference type="Gene3D" id="2.60.120.10">
    <property type="entry name" value="Jelly Rolls"/>
    <property type="match status" value="1"/>
</dbReference>
<sequence>MSQPNKQERKRLQRLTCPLVAAKRAAHEVKVPAARSASPGDEAATLGKGGQVVGLRRGRDTGNAVDQGEFVCRGGDYDTKLILVLSGTLEKLVGDSPYGGRCVVRHLRRGDCEGLTEFLGAGSEQRTCCLRGGPGGARVRFVTRERFQKLLREEAPGLEEGRAALKFPDEAAYFAKLVLDRIDSLSHKAAEELLEWPSGVEGQAPLRLMSLPGQTLFSVDSGLGTSVSGPLPEGIEERYFLDGQTVIRPGIRGDCCVMILRGEAHLP</sequence>
<accession>A0ABN9VYA5</accession>
<keyword evidence="3" id="KW-1185">Reference proteome</keyword>
<dbReference type="PROSITE" id="PS50042">
    <property type="entry name" value="CNMP_BINDING_3"/>
    <property type="match status" value="1"/>
</dbReference>
<dbReference type="InterPro" id="IPR000595">
    <property type="entry name" value="cNMP-bd_dom"/>
</dbReference>
<organism evidence="2 3">
    <name type="scientific">Prorocentrum cordatum</name>
    <dbReference type="NCBI Taxonomy" id="2364126"/>
    <lineage>
        <taxon>Eukaryota</taxon>
        <taxon>Sar</taxon>
        <taxon>Alveolata</taxon>
        <taxon>Dinophyceae</taxon>
        <taxon>Prorocentrales</taxon>
        <taxon>Prorocentraceae</taxon>
        <taxon>Prorocentrum</taxon>
    </lineage>
</organism>
<dbReference type="InterPro" id="IPR018490">
    <property type="entry name" value="cNMP-bd_dom_sf"/>
</dbReference>